<dbReference type="SUPFAM" id="SSF55073">
    <property type="entry name" value="Nucleotide cyclase"/>
    <property type="match status" value="1"/>
</dbReference>
<dbReference type="Proteomes" id="UP001342418">
    <property type="component" value="Chromosome"/>
</dbReference>
<dbReference type="PANTHER" id="PTHR45138:SF9">
    <property type="entry name" value="DIGUANYLATE CYCLASE DGCM-RELATED"/>
    <property type="match status" value="1"/>
</dbReference>
<feature type="domain" description="GGDEF" evidence="4">
    <location>
        <begin position="124"/>
        <end position="257"/>
    </location>
</feature>
<keyword evidence="3" id="KW-1133">Transmembrane helix</keyword>
<organism evidence="5 6">
    <name type="scientific">Nitratireductor thuwali</name>
    <dbReference type="NCBI Taxonomy" id="2267699"/>
    <lineage>
        <taxon>Bacteria</taxon>
        <taxon>Pseudomonadati</taxon>
        <taxon>Pseudomonadota</taxon>
        <taxon>Alphaproteobacteria</taxon>
        <taxon>Hyphomicrobiales</taxon>
        <taxon>Phyllobacteriaceae</taxon>
        <taxon>Nitratireductor</taxon>
    </lineage>
</organism>
<dbReference type="GO" id="GO:0052621">
    <property type="term" value="F:diguanylate cyclase activity"/>
    <property type="evidence" value="ECO:0007669"/>
    <property type="project" value="UniProtKB-EC"/>
</dbReference>
<dbReference type="EC" id="2.7.7.65" evidence="1"/>
<dbReference type="NCBIfam" id="TIGR00254">
    <property type="entry name" value="GGDEF"/>
    <property type="match status" value="1"/>
</dbReference>
<dbReference type="Pfam" id="PF00990">
    <property type="entry name" value="GGDEF"/>
    <property type="match status" value="1"/>
</dbReference>
<protein>
    <recommendedName>
        <fullName evidence="1">diguanylate cyclase</fullName>
        <ecNumber evidence="1">2.7.7.65</ecNumber>
    </recommendedName>
</protein>
<dbReference type="InterPro" id="IPR050469">
    <property type="entry name" value="Diguanylate_Cyclase"/>
</dbReference>
<name>A0ABY5MKJ0_9HYPH</name>
<evidence type="ECO:0000313" key="5">
    <source>
        <dbReference type="EMBL" id="UUP18495.1"/>
    </source>
</evidence>
<dbReference type="InterPro" id="IPR029787">
    <property type="entry name" value="Nucleotide_cyclase"/>
</dbReference>
<evidence type="ECO:0000259" key="4">
    <source>
        <dbReference type="PROSITE" id="PS50887"/>
    </source>
</evidence>
<keyword evidence="5" id="KW-0808">Transferase</keyword>
<keyword evidence="5" id="KW-0548">Nucleotidyltransferase</keyword>
<dbReference type="EMBL" id="CP030941">
    <property type="protein sequence ID" value="UUP18495.1"/>
    <property type="molecule type" value="Genomic_DNA"/>
</dbReference>
<evidence type="ECO:0000256" key="2">
    <source>
        <dbReference type="ARBA" id="ARBA00034247"/>
    </source>
</evidence>
<dbReference type="InterPro" id="IPR000160">
    <property type="entry name" value="GGDEF_dom"/>
</dbReference>
<dbReference type="InterPro" id="IPR043128">
    <property type="entry name" value="Rev_trsase/Diguanyl_cyclase"/>
</dbReference>
<dbReference type="Gene3D" id="3.30.70.270">
    <property type="match status" value="1"/>
</dbReference>
<evidence type="ECO:0000256" key="1">
    <source>
        <dbReference type="ARBA" id="ARBA00012528"/>
    </source>
</evidence>
<dbReference type="SMART" id="SM00267">
    <property type="entry name" value="GGDEF"/>
    <property type="match status" value="1"/>
</dbReference>
<dbReference type="PROSITE" id="PS50887">
    <property type="entry name" value="GGDEF"/>
    <property type="match status" value="1"/>
</dbReference>
<evidence type="ECO:0000313" key="6">
    <source>
        <dbReference type="Proteomes" id="UP001342418"/>
    </source>
</evidence>
<evidence type="ECO:0000256" key="3">
    <source>
        <dbReference type="SAM" id="Phobius"/>
    </source>
</evidence>
<feature type="transmembrane region" description="Helical" evidence="3">
    <location>
        <begin position="47"/>
        <end position="67"/>
    </location>
</feature>
<keyword evidence="6" id="KW-1185">Reference proteome</keyword>
<dbReference type="CDD" id="cd01949">
    <property type="entry name" value="GGDEF"/>
    <property type="match status" value="1"/>
</dbReference>
<keyword evidence="3" id="KW-0812">Transmembrane</keyword>
<sequence>MLRPHRECSMRKVFFHASVSTAVSILASVAIGWMALTVLGREMDSAALAMCILCPTAIAFPASAYTYNQRRRVADAHERLRAAHRELTDVHRELAERARLDSLTGLLNRGAFIEAVEGSEGAGKAGSLLIADADNFKQINDRFGHLTGDEALRRIASAIGGCTRRTDHRGRLGGEEFGIFLVEADLKEASKVAERIRKAVEEAGFAAPDGSLVRLTVSIGVATAEAGATFTELMSVADKRLYEAKAKGRNMVILPPQATAA</sequence>
<accession>A0ABY5MKJ0</accession>
<reference evidence="5 6" key="1">
    <citation type="submission" date="2018-07" db="EMBL/GenBank/DDBJ databases">
        <title>Genome sequence of Nitratireductor thuwali#1536.</title>
        <authorList>
            <person name="Michoud G."/>
            <person name="Merlino G."/>
            <person name="Sefrji F.O."/>
            <person name="Daffonchio D."/>
        </authorList>
    </citation>
    <scope>NUCLEOTIDE SEQUENCE [LARGE SCALE GENOMIC DNA]</scope>
    <source>
        <strain evidence="6">Nit1536</strain>
    </source>
</reference>
<comment type="catalytic activity">
    <reaction evidence="2">
        <text>2 GTP = 3',3'-c-di-GMP + 2 diphosphate</text>
        <dbReference type="Rhea" id="RHEA:24898"/>
        <dbReference type="ChEBI" id="CHEBI:33019"/>
        <dbReference type="ChEBI" id="CHEBI:37565"/>
        <dbReference type="ChEBI" id="CHEBI:58805"/>
        <dbReference type="EC" id="2.7.7.65"/>
    </reaction>
</comment>
<proteinExistence type="predicted"/>
<keyword evidence="3" id="KW-0472">Membrane</keyword>
<feature type="transmembrane region" description="Helical" evidence="3">
    <location>
        <begin position="12"/>
        <end position="35"/>
    </location>
</feature>
<dbReference type="PANTHER" id="PTHR45138">
    <property type="entry name" value="REGULATORY COMPONENTS OF SENSORY TRANSDUCTION SYSTEM"/>
    <property type="match status" value="1"/>
</dbReference>
<gene>
    <name evidence="5" type="primary">dosC</name>
    <name evidence="5" type="ORF">NTH_02978</name>
</gene>